<dbReference type="RefSeq" id="WP_259314796.1">
    <property type="nucleotide sequence ID" value="NZ_CP087164.1"/>
</dbReference>
<organism evidence="1 2">
    <name type="scientific">Capillimicrobium parvum</name>
    <dbReference type="NCBI Taxonomy" id="2884022"/>
    <lineage>
        <taxon>Bacteria</taxon>
        <taxon>Bacillati</taxon>
        <taxon>Actinomycetota</taxon>
        <taxon>Thermoleophilia</taxon>
        <taxon>Solirubrobacterales</taxon>
        <taxon>Capillimicrobiaceae</taxon>
        <taxon>Capillimicrobium</taxon>
    </lineage>
</organism>
<evidence type="ECO:0000313" key="2">
    <source>
        <dbReference type="Proteomes" id="UP001162834"/>
    </source>
</evidence>
<evidence type="ECO:0000313" key="1">
    <source>
        <dbReference type="EMBL" id="UGS35139.1"/>
    </source>
</evidence>
<dbReference type="EMBL" id="CP087164">
    <property type="protein sequence ID" value="UGS35139.1"/>
    <property type="molecule type" value="Genomic_DNA"/>
</dbReference>
<name>A0A9E6XVC6_9ACTN</name>
<proteinExistence type="predicted"/>
<accession>A0A9E6XVC6</accession>
<protein>
    <submittedName>
        <fullName evidence="1">Uncharacterized protein</fullName>
    </submittedName>
</protein>
<dbReference type="Proteomes" id="UP001162834">
    <property type="component" value="Chromosome"/>
</dbReference>
<dbReference type="AlphaFoldDB" id="A0A9E6XVC6"/>
<sequence>MTTTNGTRRNRQPGYQTSCARTVVDVLVDQEAYGKALLGVEEPITPLVQRLARGAYLASTDTYP</sequence>
<keyword evidence="2" id="KW-1185">Reference proteome</keyword>
<gene>
    <name evidence="1" type="ORF">DSM104329_01524</name>
</gene>
<dbReference type="KEGG" id="sbae:DSM104329_01524"/>
<reference evidence="1" key="1">
    <citation type="journal article" date="2022" name="Int. J. Syst. Evol. Microbiol.">
        <title>Pseudomonas aegrilactucae sp. nov. and Pseudomonas morbosilactucae sp. nov., pathogens causing bacterial rot of lettuce in Japan.</title>
        <authorList>
            <person name="Sawada H."/>
            <person name="Fujikawa T."/>
            <person name="Satou M."/>
        </authorList>
    </citation>
    <scope>NUCLEOTIDE SEQUENCE</scope>
    <source>
        <strain evidence="1">0166_1</strain>
    </source>
</reference>